<evidence type="ECO:0000256" key="1">
    <source>
        <dbReference type="ARBA" id="ARBA00000135"/>
    </source>
</evidence>
<evidence type="ECO:0000259" key="9">
    <source>
        <dbReference type="PROSITE" id="PS00631"/>
    </source>
</evidence>
<feature type="domain" description="Cytosol aminopeptidase" evidence="9">
    <location>
        <begin position="345"/>
        <end position="352"/>
    </location>
</feature>
<dbReference type="GO" id="GO:0006508">
    <property type="term" value="P:proteolysis"/>
    <property type="evidence" value="ECO:0007669"/>
    <property type="project" value="UniProtKB-KW"/>
</dbReference>
<dbReference type="EMBL" id="JAAGAX010000004">
    <property type="protein sequence ID" value="KAF2317027.1"/>
    <property type="molecule type" value="Genomic_DNA"/>
</dbReference>
<dbReference type="InterPro" id="IPR023042">
    <property type="entry name" value="Peptidase_M17_leu_NH2_pept"/>
</dbReference>
<proteinExistence type="inferred from homology"/>
<dbReference type="InterPro" id="IPR000819">
    <property type="entry name" value="Peptidase_M17_C"/>
</dbReference>
<comment type="similarity">
    <text evidence="3">Belongs to the peptidase M17 family.</text>
</comment>
<comment type="catalytic activity">
    <reaction evidence="1">
        <text>Release of an N-terminal amino acid, Xaa-|-Yaa-, in which Xaa is preferably Leu, but may be other amino acids including Pro although not Arg or Lys, and Yaa may be Pro. Amino acid amides and methyl esters are also readily hydrolyzed, but rates on arylamides are exceedingly low.</text>
        <dbReference type="EC" id="3.4.11.1"/>
    </reaction>
</comment>
<dbReference type="AlphaFoldDB" id="A0A6A6MVC1"/>
<dbReference type="PANTHER" id="PTHR11963:SF23">
    <property type="entry name" value="CYTOSOL AMINOPEPTIDASE"/>
    <property type="match status" value="1"/>
</dbReference>
<name>A0A6A6MVC1_HEVBR</name>
<evidence type="ECO:0000256" key="7">
    <source>
        <dbReference type="ARBA" id="ARBA00022723"/>
    </source>
</evidence>
<dbReference type="GO" id="GO:0070006">
    <property type="term" value="F:metalloaminopeptidase activity"/>
    <property type="evidence" value="ECO:0007669"/>
    <property type="project" value="InterPro"/>
</dbReference>
<evidence type="ECO:0000256" key="8">
    <source>
        <dbReference type="ARBA" id="ARBA00022801"/>
    </source>
</evidence>
<evidence type="ECO:0000256" key="6">
    <source>
        <dbReference type="ARBA" id="ARBA00022670"/>
    </source>
</evidence>
<evidence type="ECO:0000256" key="4">
    <source>
        <dbReference type="ARBA" id="ARBA00011867"/>
    </source>
</evidence>
<dbReference type="CDD" id="cd00433">
    <property type="entry name" value="Peptidase_M17"/>
    <property type="match status" value="1"/>
</dbReference>
<dbReference type="Gene3D" id="3.40.630.10">
    <property type="entry name" value="Zn peptidases"/>
    <property type="match status" value="1"/>
</dbReference>
<dbReference type="InterPro" id="IPR043472">
    <property type="entry name" value="Macro_dom-like"/>
</dbReference>
<gene>
    <name evidence="10" type="ORF">GH714_010724</name>
</gene>
<dbReference type="SUPFAM" id="SSF52949">
    <property type="entry name" value="Macro domain-like"/>
    <property type="match status" value="1"/>
</dbReference>
<dbReference type="PANTHER" id="PTHR11963">
    <property type="entry name" value="LEUCINE AMINOPEPTIDASE-RELATED"/>
    <property type="match status" value="1"/>
</dbReference>
<organism evidence="10 11">
    <name type="scientific">Hevea brasiliensis</name>
    <name type="common">Para rubber tree</name>
    <name type="synonym">Siphonia brasiliensis</name>
    <dbReference type="NCBI Taxonomy" id="3981"/>
    <lineage>
        <taxon>Eukaryota</taxon>
        <taxon>Viridiplantae</taxon>
        <taxon>Streptophyta</taxon>
        <taxon>Embryophyta</taxon>
        <taxon>Tracheophyta</taxon>
        <taxon>Spermatophyta</taxon>
        <taxon>Magnoliopsida</taxon>
        <taxon>eudicotyledons</taxon>
        <taxon>Gunneridae</taxon>
        <taxon>Pentapetalae</taxon>
        <taxon>rosids</taxon>
        <taxon>fabids</taxon>
        <taxon>Malpighiales</taxon>
        <taxon>Euphorbiaceae</taxon>
        <taxon>Crotonoideae</taxon>
        <taxon>Micrandreae</taxon>
        <taxon>Hevea</taxon>
    </lineage>
</organism>
<accession>A0A6A6MVC1</accession>
<dbReference type="NCBIfam" id="NF002076">
    <property type="entry name" value="PRK00913.2-3"/>
    <property type="match status" value="1"/>
</dbReference>
<comment type="catalytic activity">
    <reaction evidence="2">
        <text>Release of N-terminal proline from a peptide.</text>
        <dbReference type="EC" id="3.4.11.5"/>
    </reaction>
</comment>
<keyword evidence="8" id="KW-0378">Hydrolase</keyword>
<dbReference type="SUPFAM" id="SSF53187">
    <property type="entry name" value="Zn-dependent exopeptidases"/>
    <property type="match status" value="1"/>
</dbReference>
<evidence type="ECO:0000256" key="2">
    <source>
        <dbReference type="ARBA" id="ARBA00001585"/>
    </source>
</evidence>
<evidence type="ECO:0000256" key="5">
    <source>
        <dbReference type="ARBA" id="ARBA00022438"/>
    </source>
</evidence>
<comment type="caution">
    <text evidence="10">The sequence shown here is derived from an EMBL/GenBank/DDBJ whole genome shotgun (WGS) entry which is preliminary data.</text>
</comment>
<dbReference type="HAMAP" id="MF_00181">
    <property type="entry name" value="Cytosol_peptidase_M17"/>
    <property type="match status" value="1"/>
</dbReference>
<dbReference type="Proteomes" id="UP000467840">
    <property type="component" value="Chromosome 6"/>
</dbReference>
<dbReference type="Gene3D" id="3.40.220.10">
    <property type="entry name" value="Leucine Aminopeptidase, subunit E, domain 1"/>
    <property type="match status" value="2"/>
</dbReference>
<dbReference type="InterPro" id="IPR011356">
    <property type="entry name" value="Leucine_aapep/pepB"/>
</dbReference>
<evidence type="ECO:0000256" key="3">
    <source>
        <dbReference type="ARBA" id="ARBA00009528"/>
    </source>
</evidence>
<dbReference type="GO" id="GO:0005737">
    <property type="term" value="C:cytoplasm"/>
    <property type="evidence" value="ECO:0007669"/>
    <property type="project" value="InterPro"/>
</dbReference>
<keyword evidence="5" id="KW-0031">Aminopeptidase</keyword>
<dbReference type="Pfam" id="PF00883">
    <property type="entry name" value="Peptidase_M17"/>
    <property type="match status" value="1"/>
</dbReference>
<sequence length="508" mass="53261">MAHSLARATLGLTQPANVDVPKISFSAKDVDVVEWKGDILAVGVTEKDMAKDESTKFENSLLKKLDAHLGGLGSKRVGLVGLGQSASTTLAFRNLGEAIAAIAKSAHASDVAIVLASSESIPNESKLNTASAIASDNRYKSDSKKPVLKSVDILGLGTGPEIEKKLKYAEDVSSAVVFGRELVNSPANVLTPVVLAEEASKIASTYSDVISATILNAEQCKELKMGSYLGVAAASANPPHFIHLCYKPPSGPVKAKLALVGKGLTFDSGGYNIKTGPGCSIELMKFDMGGSAAVLGAAKAIGQIKPRGVEVHFIVAACENMISGTGMRPGDIVTASNGKTIEVNNTDAEGRLTLADALVYACNQGVEKIVDLATLTGACVVALGPSIAGVFTPSDDLANEVFTAAEVSGEKLWRMPLEESYWESMKSGVADMVNTGGRQGGAITAAHFETGTCTQGQLLVNRREPPFVDEKVQWMHIDLAGPVWNEKKRSATGFGISTLVEWVLRNSS</sequence>
<comment type="subunit">
    <text evidence="4">Homohexamer (dimer of homotrimers).</text>
</comment>
<keyword evidence="7" id="KW-0479">Metal-binding</keyword>
<dbReference type="PRINTS" id="PR00481">
    <property type="entry name" value="LAMNOPPTDASE"/>
</dbReference>
<reference evidence="10 11" key="1">
    <citation type="journal article" date="2020" name="Mol. Plant">
        <title>The Chromosome-Based Rubber Tree Genome Provides New Insights into Spurge Genome Evolution and Rubber Biosynthesis.</title>
        <authorList>
            <person name="Liu J."/>
            <person name="Shi C."/>
            <person name="Shi C.C."/>
            <person name="Li W."/>
            <person name="Zhang Q.J."/>
            <person name="Zhang Y."/>
            <person name="Li K."/>
            <person name="Lu H.F."/>
            <person name="Shi C."/>
            <person name="Zhu S.T."/>
            <person name="Xiao Z.Y."/>
            <person name="Nan H."/>
            <person name="Yue Y."/>
            <person name="Zhu X.G."/>
            <person name="Wu Y."/>
            <person name="Hong X.N."/>
            <person name="Fan G.Y."/>
            <person name="Tong Y."/>
            <person name="Zhang D."/>
            <person name="Mao C.L."/>
            <person name="Liu Y.L."/>
            <person name="Hao S.J."/>
            <person name="Liu W.Q."/>
            <person name="Lv M.Q."/>
            <person name="Zhang H.B."/>
            <person name="Liu Y."/>
            <person name="Hu-Tang G.R."/>
            <person name="Wang J.P."/>
            <person name="Wang J.H."/>
            <person name="Sun Y.H."/>
            <person name="Ni S.B."/>
            <person name="Chen W.B."/>
            <person name="Zhang X.C."/>
            <person name="Jiao Y.N."/>
            <person name="Eichler E.E."/>
            <person name="Li G.H."/>
            <person name="Liu X."/>
            <person name="Gao L.Z."/>
        </authorList>
    </citation>
    <scope>NUCLEOTIDE SEQUENCE [LARGE SCALE GENOMIC DNA]</scope>
    <source>
        <strain evidence="11">cv. GT1</strain>
        <tissue evidence="10">Leaf</tissue>
    </source>
</reference>
<dbReference type="GO" id="GO:0030145">
    <property type="term" value="F:manganese ion binding"/>
    <property type="evidence" value="ECO:0007669"/>
    <property type="project" value="InterPro"/>
</dbReference>
<dbReference type="InterPro" id="IPR008283">
    <property type="entry name" value="Peptidase_M17_N"/>
</dbReference>
<dbReference type="Pfam" id="PF02789">
    <property type="entry name" value="Peptidase_M17_N"/>
    <property type="match status" value="1"/>
</dbReference>
<dbReference type="PROSITE" id="PS00631">
    <property type="entry name" value="CYTOSOL_AP"/>
    <property type="match status" value="1"/>
</dbReference>
<evidence type="ECO:0000313" key="11">
    <source>
        <dbReference type="Proteomes" id="UP000467840"/>
    </source>
</evidence>
<dbReference type="FunFam" id="3.40.630.10:FF:000033">
    <property type="entry name" value="M17 leucyl aminopeptidase"/>
    <property type="match status" value="1"/>
</dbReference>
<keyword evidence="11" id="KW-1185">Reference proteome</keyword>
<evidence type="ECO:0000313" key="10">
    <source>
        <dbReference type="EMBL" id="KAF2317027.1"/>
    </source>
</evidence>
<keyword evidence="6" id="KW-0645">Protease</keyword>
<protein>
    <recommendedName>
        <fullName evidence="9">Cytosol aminopeptidase domain-containing protein</fullName>
    </recommendedName>
</protein>